<feature type="transmembrane region" description="Helical" evidence="7">
    <location>
        <begin position="47"/>
        <end position="69"/>
    </location>
</feature>
<feature type="transmembrane region" description="Helical" evidence="7">
    <location>
        <begin position="519"/>
        <end position="544"/>
    </location>
</feature>
<reference evidence="8" key="1">
    <citation type="submission" date="2022-07" db="EMBL/GenBank/DDBJ databases">
        <title>Phylogenomic reconstructions and comparative analyses of Kickxellomycotina fungi.</title>
        <authorList>
            <person name="Reynolds N.K."/>
            <person name="Stajich J.E."/>
            <person name="Barry K."/>
            <person name="Grigoriev I.V."/>
            <person name="Crous P."/>
            <person name="Smith M.E."/>
        </authorList>
    </citation>
    <scope>NUCLEOTIDE SEQUENCE</scope>
    <source>
        <strain evidence="8">RSA 567</strain>
    </source>
</reference>
<dbReference type="AlphaFoldDB" id="A0A9W8BCT4"/>
<evidence type="ECO:0000256" key="2">
    <source>
        <dbReference type="ARBA" id="ARBA00010487"/>
    </source>
</evidence>
<feature type="transmembrane region" description="Helical" evidence="7">
    <location>
        <begin position="129"/>
        <end position="152"/>
    </location>
</feature>
<dbReference type="InterPro" id="IPR006876">
    <property type="entry name" value="LMBR1-like_membr_prot"/>
</dbReference>
<feature type="compositionally biased region" description="Polar residues" evidence="6">
    <location>
        <begin position="633"/>
        <end position="643"/>
    </location>
</feature>
<evidence type="ECO:0000256" key="7">
    <source>
        <dbReference type="SAM" id="Phobius"/>
    </source>
</evidence>
<keyword evidence="5 7" id="KW-0472">Membrane</keyword>
<feature type="transmembrane region" description="Helical" evidence="7">
    <location>
        <begin position="201"/>
        <end position="228"/>
    </location>
</feature>
<evidence type="ECO:0000313" key="8">
    <source>
        <dbReference type="EMBL" id="KAJ1984914.1"/>
    </source>
</evidence>
<evidence type="ECO:0000256" key="4">
    <source>
        <dbReference type="ARBA" id="ARBA00022989"/>
    </source>
</evidence>
<evidence type="ECO:0000256" key="5">
    <source>
        <dbReference type="ARBA" id="ARBA00023136"/>
    </source>
</evidence>
<feature type="transmembrane region" description="Helical" evidence="7">
    <location>
        <begin position="479"/>
        <end position="499"/>
    </location>
</feature>
<dbReference type="Pfam" id="PF04791">
    <property type="entry name" value="LMBR1"/>
    <property type="match status" value="1"/>
</dbReference>
<keyword evidence="3 7" id="KW-0812">Transmembrane</keyword>
<feature type="compositionally biased region" description="Polar residues" evidence="6">
    <location>
        <begin position="793"/>
        <end position="803"/>
    </location>
</feature>
<protein>
    <recommendedName>
        <fullName evidence="10">LMBR1-like membrane protein-domain-containing protein</fullName>
    </recommendedName>
</protein>
<name>A0A9W8BCT4_9FUNG</name>
<feature type="transmembrane region" description="Helical" evidence="7">
    <location>
        <begin position="76"/>
        <end position="96"/>
    </location>
</feature>
<dbReference type="GO" id="GO:0016020">
    <property type="term" value="C:membrane"/>
    <property type="evidence" value="ECO:0007669"/>
    <property type="project" value="UniProtKB-SubCell"/>
</dbReference>
<dbReference type="PANTHER" id="PTHR21355:SF0">
    <property type="entry name" value="G-PROTEIN COUPLED RECEPTOR-ASSOCIATED PROTEIN LMBRD2"/>
    <property type="match status" value="1"/>
</dbReference>
<feature type="compositionally biased region" description="Polar residues" evidence="6">
    <location>
        <begin position="665"/>
        <end position="674"/>
    </location>
</feature>
<evidence type="ECO:0000313" key="9">
    <source>
        <dbReference type="Proteomes" id="UP001151582"/>
    </source>
</evidence>
<keyword evidence="9" id="KW-1185">Reference proteome</keyword>
<accession>A0A9W8BCT4</accession>
<sequence length="810" mass="90856">MASATWVIPGTLDERPWASISTDGPLPSATSVPHPIPSDPVPPNYSLVPVLGCFLATFALVLGLINYFGDRWRVRWYVQMVTAVSWYFPFTIMFLLPVDLGSTLYRQCSDAGTCESDPIMYLDERAQFIIWRVIYWTSFVLTWFCLPFLISFVDSGAFRLRDRVIASIRDNIIYYGIAAAVGLAALVYVVAVLGIANMAALTAFVMAAANSWGLVLIIGFMGCGLVALPRRFWHMADLGREYRSIESKASTLKDDWFMAEMDLLDLLKQTMDVDRKLSVASELRPFIDTILKKFPQNNHRHVDDTSASNVPGIVTEKYLIGLHLNVMRALSREARCRALWEQQLRNALLFQDILANRHNPNRCMESTLPPYCDAPRWKRLLAWWWYLVLRPALFRSLAVVFALFSAALIWSELTFNVAHPQLSIFAHIMHSLNLSYAALEFLSFFTMAYMCACAYTMLMKVNLFHIYALAPNHQTNERSLLFCGSYLCRLTMPLCYNYLTLSRAMDGPVYSQFMGQIDLVPFLGDAFNAWFPILILVPALFTLFRVHSRIFQLFDASDALDGDESGTSLQIEEGRNLIDEARKAMERSGSLQAVVGPGGPAARFDSARRHRTRFVPQNQRTPGADPLQGSTGGNSRSTPASTNHRTRTRQDRSGSRTYLLRRSEASTPTSLSEQDGSDSELLGSGRSRPLVTSQPSLRSHADLGTQAQANSSEALPTVFQRGWHWLRRQVPSGPSSNTPFRSTESDSQPLAPQLTTLPTSTTAHHPDPDNEVYDWESGQYLRRPHPNPWATDANVSGGSTNPPRNIFDGL</sequence>
<feature type="transmembrane region" description="Helical" evidence="7">
    <location>
        <begin position="172"/>
        <end position="195"/>
    </location>
</feature>
<dbReference type="InterPro" id="IPR051584">
    <property type="entry name" value="GPCR-associated_LMBR1"/>
</dbReference>
<evidence type="ECO:0000256" key="6">
    <source>
        <dbReference type="SAM" id="MobiDB-lite"/>
    </source>
</evidence>
<feature type="compositionally biased region" description="Polar residues" evidence="6">
    <location>
        <begin position="732"/>
        <end position="763"/>
    </location>
</feature>
<evidence type="ECO:0008006" key="10">
    <source>
        <dbReference type="Google" id="ProtNLM"/>
    </source>
</evidence>
<evidence type="ECO:0000256" key="3">
    <source>
        <dbReference type="ARBA" id="ARBA00022692"/>
    </source>
</evidence>
<comment type="caution">
    <text evidence="8">The sequence shown here is derived from an EMBL/GenBank/DDBJ whole genome shotgun (WGS) entry which is preliminary data.</text>
</comment>
<dbReference type="Proteomes" id="UP001151582">
    <property type="component" value="Unassembled WGS sequence"/>
</dbReference>
<comment type="similarity">
    <text evidence="2">Belongs to the LIMR family.</text>
</comment>
<feature type="transmembrane region" description="Helical" evidence="7">
    <location>
        <begin position="383"/>
        <end position="410"/>
    </location>
</feature>
<dbReference type="EMBL" id="JANBQB010000008">
    <property type="protein sequence ID" value="KAJ1984914.1"/>
    <property type="molecule type" value="Genomic_DNA"/>
</dbReference>
<feature type="transmembrane region" description="Helical" evidence="7">
    <location>
        <begin position="436"/>
        <end position="458"/>
    </location>
</feature>
<organism evidence="8 9">
    <name type="scientific">Dimargaris verticillata</name>
    <dbReference type="NCBI Taxonomy" id="2761393"/>
    <lineage>
        <taxon>Eukaryota</taxon>
        <taxon>Fungi</taxon>
        <taxon>Fungi incertae sedis</taxon>
        <taxon>Zoopagomycota</taxon>
        <taxon>Kickxellomycotina</taxon>
        <taxon>Dimargaritomycetes</taxon>
        <taxon>Dimargaritales</taxon>
        <taxon>Dimargaritaceae</taxon>
        <taxon>Dimargaris</taxon>
    </lineage>
</organism>
<comment type="subcellular location">
    <subcellularLocation>
        <location evidence="1">Membrane</location>
        <topology evidence="1">Multi-pass membrane protein</topology>
    </subcellularLocation>
</comment>
<feature type="region of interest" description="Disordered" evidence="6">
    <location>
        <begin position="729"/>
        <end position="810"/>
    </location>
</feature>
<keyword evidence="4 7" id="KW-1133">Transmembrane helix</keyword>
<evidence type="ECO:0000256" key="1">
    <source>
        <dbReference type="ARBA" id="ARBA00004141"/>
    </source>
</evidence>
<dbReference type="OrthoDB" id="203099at2759"/>
<feature type="region of interest" description="Disordered" evidence="6">
    <location>
        <begin position="588"/>
        <end position="694"/>
    </location>
</feature>
<proteinExistence type="inferred from homology"/>
<gene>
    <name evidence="8" type="ORF">H4R34_000365</name>
</gene>
<dbReference type="PANTHER" id="PTHR21355">
    <property type="entry name" value="G-PROTEIN COUPLED RECEPTOR-ASSOCIATED PROTEIN LMBRD2"/>
    <property type="match status" value="1"/>
</dbReference>